<dbReference type="InterPro" id="IPR032675">
    <property type="entry name" value="LRR_dom_sf"/>
</dbReference>
<organism evidence="1 2">
    <name type="scientific">Linnemannia gamsii</name>
    <dbReference type="NCBI Taxonomy" id="64522"/>
    <lineage>
        <taxon>Eukaryota</taxon>
        <taxon>Fungi</taxon>
        <taxon>Fungi incertae sedis</taxon>
        <taxon>Mucoromycota</taxon>
        <taxon>Mortierellomycotina</taxon>
        <taxon>Mortierellomycetes</taxon>
        <taxon>Mortierellales</taxon>
        <taxon>Mortierellaceae</taxon>
        <taxon>Linnemannia</taxon>
    </lineage>
</organism>
<keyword evidence="2" id="KW-1185">Reference proteome</keyword>
<proteinExistence type="predicted"/>
<evidence type="ECO:0000313" key="2">
    <source>
        <dbReference type="Proteomes" id="UP001194696"/>
    </source>
</evidence>
<comment type="caution">
    <text evidence="1">The sequence shown here is derived from an EMBL/GenBank/DDBJ whole genome shotgun (WGS) entry which is preliminary data.</text>
</comment>
<dbReference type="SUPFAM" id="SSF52047">
    <property type="entry name" value="RNI-like"/>
    <property type="match status" value="1"/>
</dbReference>
<gene>
    <name evidence="1" type="ORF">BGZ96_001753</name>
</gene>
<name>A0ABQ7KA41_9FUNG</name>
<dbReference type="Proteomes" id="UP001194696">
    <property type="component" value="Unassembled WGS sequence"/>
</dbReference>
<dbReference type="Gene3D" id="3.80.10.10">
    <property type="entry name" value="Ribonuclease Inhibitor"/>
    <property type="match status" value="1"/>
</dbReference>
<reference evidence="1 2" key="1">
    <citation type="journal article" date="2020" name="Fungal Divers.">
        <title>Resolving the Mortierellaceae phylogeny through synthesis of multi-gene phylogenetics and phylogenomics.</title>
        <authorList>
            <person name="Vandepol N."/>
            <person name="Liber J."/>
            <person name="Desiro A."/>
            <person name="Na H."/>
            <person name="Kennedy M."/>
            <person name="Barry K."/>
            <person name="Grigoriev I.V."/>
            <person name="Miller A.N."/>
            <person name="O'Donnell K."/>
            <person name="Stajich J.E."/>
            <person name="Bonito G."/>
        </authorList>
    </citation>
    <scope>NUCLEOTIDE SEQUENCE [LARGE SCALE GENOMIC DNA]</scope>
    <source>
        <strain evidence="1 2">AD045</strain>
    </source>
</reference>
<dbReference type="EMBL" id="JAAAIM010000130">
    <property type="protein sequence ID" value="KAG0294131.1"/>
    <property type="molecule type" value="Genomic_DNA"/>
</dbReference>
<sequence length="583" mass="67576">MSMPKLEKALLKFPWVGRLVWCAQSGNKKAKKSHEAQWKKLTDAFREKDRLRVQHETLRRLTAGHASGGQVRKYRQRQKLEQEQEQMQLQLQHYEELGQHISFPYPPLQELELNGEIVESKMMDKIFQYLPSLTRITIRSYLSAAVNMKAFLSGCPLLESIVLVTVELEPNDDCWLPEDLERQSVLRLRQLNLQDVYFRQSRLEELLAFTPLLWELKLESPRLINHRILRTICPRSYNGSQLVKCIKDLALPLRSFHFSYLGVQTTDPCLPAPDEWKIWRGRDLRWSDYNDALSYEPNVLTTLELDHWDHTTASWDSEICKYLAKSPQLLHLKAPKIAIPIGKMDVARVLVSDFADAGRTPPVIWACRGLLTLHIGFHGGKQGTMAQEDCTRVVFGYIARVCPLLRDLQIDGWESPRLTRPVYLRLKSGFCLLSKLKYLESLRIGPLLRTATFLEGDLEWMVPSGHTVEKRENRYLVADVWEYELRSERLEEEKRSGRPMPTGGVTDGLTVDDRIADMSSEMRIVFGRLGWLMDVRQLLEEMDAEKEGYQCWPKMQRLAICSDHPFGLSVEAEFERLSVLLNK</sequence>
<protein>
    <submittedName>
        <fullName evidence="1">Uncharacterized protein</fullName>
    </submittedName>
</protein>
<accession>A0ABQ7KA41</accession>
<evidence type="ECO:0000313" key="1">
    <source>
        <dbReference type="EMBL" id="KAG0294131.1"/>
    </source>
</evidence>